<feature type="domain" description="Response regulatory" evidence="7">
    <location>
        <begin position="15"/>
        <end position="167"/>
    </location>
</feature>
<sequence>MFTTPALLPYQYPVAALLVDDDPGLLSGLSAGLSRERRVFAEASGERALDRYRRAATPRHSFLRRSRDQTGLTEHRVVVDVTGIASLMDQEERHAEIGLLVVDYKMPGLNGVELCEWLRHEPCRRILLTGVADERVAVQAFNSGLIHQYVRKDHDTLDRLGALMRREQLQYFRAVSQTLSEGLRDRLGAFEHVPAVCDALLTLVAQYDIVEYYLATEPNGLLTCDRAGRRRRVLVQSEPERRSALEILGASGHEAGFEGAMVYADAPADSPPQARTLRPLMAVASPQGMYLIAMEDC</sequence>
<evidence type="ECO:0000256" key="2">
    <source>
        <dbReference type="ARBA" id="ARBA00023012"/>
    </source>
</evidence>
<evidence type="ECO:0000256" key="4">
    <source>
        <dbReference type="ARBA" id="ARBA00023125"/>
    </source>
</evidence>
<proteinExistence type="predicted"/>
<evidence type="ECO:0000256" key="5">
    <source>
        <dbReference type="ARBA" id="ARBA00023163"/>
    </source>
</evidence>
<keyword evidence="3" id="KW-0805">Transcription regulation</keyword>
<keyword evidence="1 6" id="KW-0597">Phosphoprotein</keyword>
<dbReference type="PANTHER" id="PTHR48111">
    <property type="entry name" value="REGULATOR OF RPOS"/>
    <property type="match status" value="1"/>
</dbReference>
<dbReference type="RefSeq" id="WP_233389488.1">
    <property type="nucleotide sequence ID" value="NZ_JAJTWT010000001.1"/>
</dbReference>
<accession>A0ABS8XBH0</accession>
<evidence type="ECO:0000256" key="3">
    <source>
        <dbReference type="ARBA" id="ARBA00023015"/>
    </source>
</evidence>
<organism evidence="8 9">
    <name type="scientific">Pelomonas caseinilytica</name>
    <dbReference type="NCBI Taxonomy" id="2906763"/>
    <lineage>
        <taxon>Bacteria</taxon>
        <taxon>Pseudomonadati</taxon>
        <taxon>Pseudomonadota</taxon>
        <taxon>Betaproteobacteria</taxon>
        <taxon>Burkholderiales</taxon>
        <taxon>Sphaerotilaceae</taxon>
        <taxon>Roseateles</taxon>
    </lineage>
</organism>
<keyword evidence="5" id="KW-0804">Transcription</keyword>
<keyword evidence="2" id="KW-0902">Two-component regulatory system</keyword>
<gene>
    <name evidence="8" type="ORF">LXT12_03515</name>
</gene>
<dbReference type="InterPro" id="IPR001789">
    <property type="entry name" value="Sig_transdc_resp-reg_receiver"/>
</dbReference>
<dbReference type="Gene3D" id="3.40.50.2300">
    <property type="match status" value="1"/>
</dbReference>
<evidence type="ECO:0000259" key="7">
    <source>
        <dbReference type="PROSITE" id="PS50110"/>
    </source>
</evidence>
<keyword evidence="9" id="KW-1185">Reference proteome</keyword>
<dbReference type="PANTHER" id="PTHR48111:SF1">
    <property type="entry name" value="TWO-COMPONENT RESPONSE REGULATOR ORR33"/>
    <property type="match status" value="1"/>
</dbReference>
<dbReference type="InterPro" id="IPR039420">
    <property type="entry name" value="WalR-like"/>
</dbReference>
<dbReference type="EMBL" id="JAJTWT010000001">
    <property type="protein sequence ID" value="MCE4536322.1"/>
    <property type="molecule type" value="Genomic_DNA"/>
</dbReference>
<evidence type="ECO:0000313" key="9">
    <source>
        <dbReference type="Proteomes" id="UP001201463"/>
    </source>
</evidence>
<dbReference type="Proteomes" id="UP001201463">
    <property type="component" value="Unassembled WGS sequence"/>
</dbReference>
<protein>
    <submittedName>
        <fullName evidence="8">Response regulator</fullName>
    </submittedName>
</protein>
<dbReference type="SUPFAM" id="SSF52172">
    <property type="entry name" value="CheY-like"/>
    <property type="match status" value="1"/>
</dbReference>
<evidence type="ECO:0000256" key="6">
    <source>
        <dbReference type="PROSITE-ProRule" id="PRU00169"/>
    </source>
</evidence>
<keyword evidence="4" id="KW-0238">DNA-binding</keyword>
<reference evidence="8 9" key="1">
    <citation type="submission" date="2021-12" db="EMBL/GenBank/DDBJ databases">
        <title>Genome seq of p7.</title>
        <authorList>
            <person name="Seo T."/>
        </authorList>
    </citation>
    <scope>NUCLEOTIDE SEQUENCE [LARGE SCALE GENOMIC DNA]</scope>
    <source>
        <strain evidence="8 9">P7</strain>
    </source>
</reference>
<dbReference type="Pfam" id="PF00072">
    <property type="entry name" value="Response_reg"/>
    <property type="match status" value="1"/>
</dbReference>
<comment type="caution">
    <text evidence="8">The sequence shown here is derived from an EMBL/GenBank/DDBJ whole genome shotgun (WGS) entry which is preliminary data.</text>
</comment>
<dbReference type="PROSITE" id="PS50110">
    <property type="entry name" value="RESPONSE_REGULATORY"/>
    <property type="match status" value="1"/>
</dbReference>
<dbReference type="InterPro" id="IPR011006">
    <property type="entry name" value="CheY-like_superfamily"/>
</dbReference>
<evidence type="ECO:0000313" key="8">
    <source>
        <dbReference type="EMBL" id="MCE4536322.1"/>
    </source>
</evidence>
<evidence type="ECO:0000256" key="1">
    <source>
        <dbReference type="ARBA" id="ARBA00022553"/>
    </source>
</evidence>
<feature type="modified residue" description="4-aspartylphosphate" evidence="6">
    <location>
        <position position="103"/>
    </location>
</feature>
<name>A0ABS8XBH0_9BURK</name>